<reference evidence="6 7" key="1">
    <citation type="submission" date="2019-09" db="EMBL/GenBank/DDBJ databases">
        <title>Bird 10,000 Genomes (B10K) Project - Family phase.</title>
        <authorList>
            <person name="Zhang G."/>
        </authorList>
    </citation>
    <scope>NUCLEOTIDE SEQUENCE [LARGE SCALE GENOMIC DNA]</scope>
    <source>
        <strain evidence="6">B10K-DU-001-62</strain>
        <tissue evidence="6">Muscle</tissue>
    </source>
</reference>
<evidence type="ECO:0000313" key="6">
    <source>
        <dbReference type="EMBL" id="NXI48650.1"/>
    </source>
</evidence>
<evidence type="ECO:0000256" key="2">
    <source>
        <dbReference type="ARBA" id="ARBA00022750"/>
    </source>
</evidence>
<evidence type="ECO:0000256" key="4">
    <source>
        <dbReference type="SAM" id="MobiDB-lite"/>
    </source>
</evidence>
<evidence type="ECO:0000259" key="5">
    <source>
        <dbReference type="PROSITE" id="PS50175"/>
    </source>
</evidence>
<dbReference type="GO" id="GO:0006508">
    <property type="term" value="P:proteolysis"/>
    <property type="evidence" value="ECO:0007669"/>
    <property type="project" value="UniProtKB-KW"/>
</dbReference>
<accession>A0A7K9TKN9</accession>
<dbReference type="EMBL" id="VWZX01019575">
    <property type="protein sequence ID" value="NXI48650.1"/>
    <property type="molecule type" value="Genomic_DNA"/>
</dbReference>
<dbReference type="PANTHER" id="PTHR19422:SF123">
    <property type="entry name" value="RT1 CLASS I, LOCUS CE15"/>
    <property type="match status" value="1"/>
</dbReference>
<dbReference type="InterPro" id="IPR029054">
    <property type="entry name" value="dUTPase-like"/>
</dbReference>
<gene>
    <name evidence="6" type="primary">Ervk9_2</name>
    <name evidence="6" type="ORF">GALDEA_R13503</name>
</gene>
<dbReference type="CDD" id="cd07557">
    <property type="entry name" value="trimeric_dUTPase"/>
    <property type="match status" value="1"/>
</dbReference>
<feature type="region of interest" description="Disordered" evidence="4">
    <location>
        <begin position="1"/>
        <end position="23"/>
    </location>
</feature>
<dbReference type="InterPro" id="IPR034170">
    <property type="entry name" value="Retropepsin-like_cat_dom"/>
</dbReference>
<dbReference type="PROSITE" id="PS50175">
    <property type="entry name" value="ASP_PROT_RETROV"/>
    <property type="match status" value="1"/>
</dbReference>
<dbReference type="Pfam" id="PF00692">
    <property type="entry name" value="dUTPase"/>
    <property type="match status" value="1"/>
</dbReference>
<dbReference type="Proteomes" id="UP000566440">
    <property type="component" value="Unassembled WGS sequence"/>
</dbReference>
<keyword evidence="7" id="KW-1185">Reference proteome</keyword>
<dbReference type="CDD" id="cd05482">
    <property type="entry name" value="HIV_retropepsin_like"/>
    <property type="match status" value="1"/>
</dbReference>
<dbReference type="SUPFAM" id="SSF50630">
    <property type="entry name" value="Acid proteases"/>
    <property type="match status" value="1"/>
</dbReference>
<evidence type="ECO:0000256" key="3">
    <source>
        <dbReference type="ARBA" id="ARBA00022801"/>
    </source>
</evidence>
<dbReference type="InterPro" id="IPR051592">
    <property type="entry name" value="HERV-K_Pro_peptidase_A2"/>
</dbReference>
<dbReference type="OrthoDB" id="9900537at2759"/>
<dbReference type="InterPro" id="IPR036157">
    <property type="entry name" value="dUTPase-like_sf"/>
</dbReference>
<sequence length="269" mass="28541">QYYSLPAPDGKLPAERDPQPRSDTNCCRDISATSCLQPATAGSLGLDLESAIAVTLMTCHPVKIPTGTYGPIKIQGQNYGALLLGRSSASIMGLFILPGVIDADYTGEIQIMAHTLFPPIHIRKGQKIAQLIPLPQITKGLEPCNSQPRGDQGFGSSGIALLTMDLHTRPKKKVKVSYAGRSITLWGLLDTGADTSIVSPKCWPSDWPSQPTTHTVTGVGGFTLAKKTPLVTIDIGGQHLAAVLCIVELPPTVQCLIGRDILAQMGVVL</sequence>
<dbReference type="SUPFAM" id="SSF51283">
    <property type="entry name" value="dUTPase-like"/>
    <property type="match status" value="1"/>
</dbReference>
<dbReference type="InterPro" id="IPR001995">
    <property type="entry name" value="Peptidase_A2_cat"/>
</dbReference>
<dbReference type="GO" id="GO:0004190">
    <property type="term" value="F:aspartic-type endopeptidase activity"/>
    <property type="evidence" value="ECO:0007669"/>
    <property type="project" value="UniProtKB-KW"/>
</dbReference>
<evidence type="ECO:0000256" key="1">
    <source>
        <dbReference type="ARBA" id="ARBA00022670"/>
    </source>
</evidence>
<dbReference type="InterPro" id="IPR001969">
    <property type="entry name" value="Aspartic_peptidase_AS"/>
</dbReference>
<dbReference type="PANTHER" id="PTHR19422">
    <property type="entry name" value="GAG RETROVIRAL POLYPROTEIN"/>
    <property type="match status" value="1"/>
</dbReference>
<dbReference type="Gene3D" id="2.70.40.10">
    <property type="match status" value="1"/>
</dbReference>
<dbReference type="Pfam" id="PF00077">
    <property type="entry name" value="RVP"/>
    <property type="match status" value="1"/>
</dbReference>
<dbReference type="PROSITE" id="PS00141">
    <property type="entry name" value="ASP_PROTEASE"/>
    <property type="match status" value="1"/>
</dbReference>
<dbReference type="InterPro" id="IPR018061">
    <property type="entry name" value="Retropepsins"/>
</dbReference>
<name>A0A7K9TKN9_9PICI</name>
<keyword evidence="2" id="KW-0064">Aspartyl protease</keyword>
<feature type="non-terminal residue" evidence="6">
    <location>
        <position position="269"/>
    </location>
</feature>
<comment type="caution">
    <text evidence="6">The sequence shown here is derived from an EMBL/GenBank/DDBJ whole genome shotgun (WGS) entry which is preliminary data.</text>
</comment>
<protein>
    <submittedName>
        <fullName evidence="6">POK9 protein</fullName>
    </submittedName>
</protein>
<dbReference type="AlphaFoldDB" id="A0A7K9TKN9"/>
<dbReference type="InterPro" id="IPR033704">
    <property type="entry name" value="dUTPase_trimeric"/>
</dbReference>
<dbReference type="Gene3D" id="2.40.70.10">
    <property type="entry name" value="Acid Proteases"/>
    <property type="match status" value="1"/>
</dbReference>
<keyword evidence="3" id="KW-0378">Hydrolase</keyword>
<evidence type="ECO:0000313" key="7">
    <source>
        <dbReference type="Proteomes" id="UP000566440"/>
    </source>
</evidence>
<feature type="non-terminal residue" evidence="6">
    <location>
        <position position="1"/>
    </location>
</feature>
<feature type="domain" description="Peptidase A2" evidence="5">
    <location>
        <begin position="185"/>
        <end position="261"/>
    </location>
</feature>
<keyword evidence="1" id="KW-0645">Protease</keyword>
<organism evidence="6 7">
    <name type="scientific">Galbula dea</name>
    <dbReference type="NCBI Taxonomy" id="1109041"/>
    <lineage>
        <taxon>Eukaryota</taxon>
        <taxon>Metazoa</taxon>
        <taxon>Chordata</taxon>
        <taxon>Craniata</taxon>
        <taxon>Vertebrata</taxon>
        <taxon>Euteleostomi</taxon>
        <taxon>Archelosauria</taxon>
        <taxon>Archosauria</taxon>
        <taxon>Dinosauria</taxon>
        <taxon>Saurischia</taxon>
        <taxon>Theropoda</taxon>
        <taxon>Coelurosauria</taxon>
        <taxon>Aves</taxon>
        <taxon>Neognathae</taxon>
        <taxon>Neoaves</taxon>
        <taxon>Telluraves</taxon>
        <taxon>Coraciimorphae</taxon>
        <taxon>Piciformes</taxon>
        <taxon>Galbulidae</taxon>
        <taxon>Galbula</taxon>
    </lineage>
</organism>
<dbReference type="InterPro" id="IPR021109">
    <property type="entry name" value="Peptidase_aspartic_dom_sf"/>
</dbReference>
<proteinExistence type="predicted"/>